<evidence type="ECO:0000256" key="1">
    <source>
        <dbReference type="ARBA" id="ARBA00006997"/>
    </source>
</evidence>
<evidence type="ECO:0000256" key="4">
    <source>
        <dbReference type="ARBA" id="ARBA00022741"/>
    </source>
</evidence>
<dbReference type="EMBL" id="CASHTH010000144">
    <property type="protein sequence ID" value="CAI7992380.1"/>
    <property type="molecule type" value="Genomic_DNA"/>
</dbReference>
<accession>A0AA35W1W4</accession>
<evidence type="ECO:0000313" key="9">
    <source>
        <dbReference type="Proteomes" id="UP001174909"/>
    </source>
</evidence>
<dbReference type="PANTHER" id="PTHR21087">
    <property type="entry name" value="SHIKIMATE KINASE"/>
    <property type="match status" value="1"/>
</dbReference>
<keyword evidence="7" id="KW-0057">Aromatic amino acid biosynthesis</keyword>
<evidence type="ECO:0000256" key="6">
    <source>
        <dbReference type="ARBA" id="ARBA00022840"/>
    </source>
</evidence>
<keyword evidence="9" id="KW-1185">Reference proteome</keyword>
<comment type="similarity">
    <text evidence="1">Belongs to the shikimate kinase family.</text>
</comment>
<dbReference type="GO" id="GO:0009073">
    <property type="term" value="P:aromatic amino acid family biosynthetic process"/>
    <property type="evidence" value="ECO:0007669"/>
    <property type="project" value="UniProtKB-KW"/>
</dbReference>
<proteinExistence type="inferred from homology"/>
<dbReference type="GO" id="GO:0005524">
    <property type="term" value="F:ATP binding"/>
    <property type="evidence" value="ECO:0007669"/>
    <property type="project" value="UniProtKB-KW"/>
</dbReference>
<organism evidence="8 9">
    <name type="scientific">Geodia barretti</name>
    <name type="common">Barrett's horny sponge</name>
    <dbReference type="NCBI Taxonomy" id="519541"/>
    <lineage>
        <taxon>Eukaryota</taxon>
        <taxon>Metazoa</taxon>
        <taxon>Porifera</taxon>
        <taxon>Demospongiae</taxon>
        <taxon>Heteroscleromorpha</taxon>
        <taxon>Tetractinellida</taxon>
        <taxon>Astrophorina</taxon>
        <taxon>Geodiidae</taxon>
        <taxon>Geodia</taxon>
    </lineage>
</organism>
<dbReference type="InterPro" id="IPR027417">
    <property type="entry name" value="P-loop_NTPase"/>
</dbReference>
<dbReference type="InterPro" id="IPR031322">
    <property type="entry name" value="Shikimate/glucono_kinase"/>
</dbReference>
<keyword evidence="6" id="KW-0067">ATP-binding</keyword>
<dbReference type="AlphaFoldDB" id="A0AA35W1W4"/>
<keyword evidence="5 8" id="KW-0418">Kinase</keyword>
<sequence length="207" mass="22945">MTPNIFLTGFSGTGKTTIGREAARILGWRFVDLDECIEADAGKSIDAIFAEHGEPHFRALEAQTLLAACKSERQVVSTGGGIAESADNRTAMMQHGAVVCLEASPETIYERVLAQSTGDDAIVRPMLAADDPLDRIRFLKSQRQLNYTLAHWTVHTDILSPEQAAHEVVRAFDILNDDEEGICWKAYPDWMRDRANQLEDEDKQPTG</sequence>
<dbReference type="Proteomes" id="UP001174909">
    <property type="component" value="Unassembled WGS sequence"/>
</dbReference>
<keyword evidence="2" id="KW-0028">Amino-acid biosynthesis</keyword>
<evidence type="ECO:0000256" key="7">
    <source>
        <dbReference type="ARBA" id="ARBA00023141"/>
    </source>
</evidence>
<keyword evidence="3" id="KW-0808">Transferase</keyword>
<dbReference type="PANTHER" id="PTHR21087:SF16">
    <property type="entry name" value="SHIKIMATE KINASE 1, CHLOROPLASTIC"/>
    <property type="match status" value="1"/>
</dbReference>
<evidence type="ECO:0000256" key="5">
    <source>
        <dbReference type="ARBA" id="ARBA00022777"/>
    </source>
</evidence>
<dbReference type="Pfam" id="PF01202">
    <property type="entry name" value="SKI"/>
    <property type="match status" value="1"/>
</dbReference>
<comment type="caution">
    <text evidence="8">The sequence shown here is derived from an EMBL/GenBank/DDBJ whole genome shotgun (WGS) entry which is preliminary data.</text>
</comment>
<dbReference type="InterPro" id="IPR000623">
    <property type="entry name" value="Shikimate_kinase/TSH1"/>
</dbReference>
<evidence type="ECO:0000256" key="3">
    <source>
        <dbReference type="ARBA" id="ARBA00022679"/>
    </source>
</evidence>
<dbReference type="PRINTS" id="PR01100">
    <property type="entry name" value="SHIKIMTKNASE"/>
</dbReference>
<dbReference type="HAMAP" id="MF_00109">
    <property type="entry name" value="Shikimate_kinase"/>
    <property type="match status" value="1"/>
</dbReference>
<dbReference type="Gene3D" id="3.40.50.300">
    <property type="entry name" value="P-loop containing nucleotide triphosphate hydrolases"/>
    <property type="match status" value="1"/>
</dbReference>
<protein>
    <submittedName>
        <fullName evidence="8">Shikimate kinase</fullName>
    </submittedName>
</protein>
<dbReference type="GO" id="GO:0004765">
    <property type="term" value="F:shikimate kinase activity"/>
    <property type="evidence" value="ECO:0007669"/>
    <property type="project" value="TreeGrafter"/>
</dbReference>
<dbReference type="CDD" id="cd00464">
    <property type="entry name" value="SK"/>
    <property type="match status" value="1"/>
</dbReference>
<reference evidence="8" key="1">
    <citation type="submission" date="2023-03" db="EMBL/GenBank/DDBJ databases">
        <authorList>
            <person name="Steffen K."/>
            <person name="Cardenas P."/>
        </authorList>
    </citation>
    <scope>NUCLEOTIDE SEQUENCE</scope>
</reference>
<evidence type="ECO:0000256" key="2">
    <source>
        <dbReference type="ARBA" id="ARBA00022605"/>
    </source>
</evidence>
<gene>
    <name evidence="8" type="ORF">GBAR_LOCUS974</name>
</gene>
<evidence type="ECO:0000313" key="8">
    <source>
        <dbReference type="EMBL" id="CAI7992380.1"/>
    </source>
</evidence>
<dbReference type="SUPFAM" id="SSF52540">
    <property type="entry name" value="P-loop containing nucleoside triphosphate hydrolases"/>
    <property type="match status" value="1"/>
</dbReference>
<dbReference type="GO" id="GO:0008652">
    <property type="term" value="P:amino acid biosynthetic process"/>
    <property type="evidence" value="ECO:0007669"/>
    <property type="project" value="UniProtKB-KW"/>
</dbReference>
<dbReference type="GO" id="GO:0005829">
    <property type="term" value="C:cytosol"/>
    <property type="evidence" value="ECO:0007669"/>
    <property type="project" value="TreeGrafter"/>
</dbReference>
<name>A0AA35W1W4_GEOBA</name>
<keyword evidence="4" id="KW-0547">Nucleotide-binding</keyword>